<proteinExistence type="predicted"/>
<accession>A0ABP1R9C3</accession>
<dbReference type="Proteomes" id="UP001642540">
    <property type="component" value="Unassembled WGS sequence"/>
</dbReference>
<keyword evidence="2" id="KW-1185">Reference proteome</keyword>
<name>A0ABP1R9C3_9HEXA</name>
<organism evidence="1 2">
    <name type="scientific">Orchesella dallaii</name>
    <dbReference type="NCBI Taxonomy" id="48710"/>
    <lineage>
        <taxon>Eukaryota</taxon>
        <taxon>Metazoa</taxon>
        <taxon>Ecdysozoa</taxon>
        <taxon>Arthropoda</taxon>
        <taxon>Hexapoda</taxon>
        <taxon>Collembola</taxon>
        <taxon>Entomobryomorpha</taxon>
        <taxon>Entomobryoidea</taxon>
        <taxon>Orchesellidae</taxon>
        <taxon>Orchesellinae</taxon>
        <taxon>Orchesella</taxon>
    </lineage>
</organism>
<sequence>MGIKPFTVVILLQSSKASQGHEGPLLDFQDFAHQAGWKVSLYLHLQVDVVGFPSTTPAKIDEEDAGSLVPSLTLRTRSARLITHVATPAVHLDLATPANAIFDIDHKVTRIPINLHPPSNLPYHGGRAGFSFLSHEVGQGDVVGRPGATVGPSSNSNPGCPKLGSSANVFARVMRTDPSLVLPENDKYWLTSCIFYVLPILHLSKVPFGTVLQLPDWIAEGHGKFLGQFQDFHLIFEELRPSPLPNRGFRSESSRGRSRRTPVEREFKLCQRRVQNLPSVLAPTDQNVRVAIETGNSARKPDRKCNPCHLNLLQWNKGARFATATGTSETKVEHLPSILAPWNENVRFAVETCTSETKVQDLPSILAPEDRKCKLCRRNLHQRNQVQDLPSILAPAERIWKICHTYLPQRNENVGFATETGTKGTKVQDLLSIHALAEQKRKVRQQNSQKRNESARFALQTVTIGTKVQILPSILAPGERSSETTVEDLPSISAPAEQKSTICIRNWHQRDEGARFALETDISGTKVSDLPSKQPLAQQKCQICPRNWHQRIESASFEMETCKSETKLQELPSILAPAERKRRICHRN</sequence>
<reference evidence="1 2" key="1">
    <citation type="submission" date="2024-08" db="EMBL/GenBank/DDBJ databases">
        <authorList>
            <person name="Cucini C."/>
            <person name="Frati F."/>
        </authorList>
    </citation>
    <scope>NUCLEOTIDE SEQUENCE [LARGE SCALE GENOMIC DNA]</scope>
</reference>
<dbReference type="EMBL" id="CAXLJM020000060">
    <property type="protein sequence ID" value="CAL8119523.1"/>
    <property type="molecule type" value="Genomic_DNA"/>
</dbReference>
<evidence type="ECO:0000313" key="1">
    <source>
        <dbReference type="EMBL" id="CAL8119523.1"/>
    </source>
</evidence>
<evidence type="ECO:0000313" key="2">
    <source>
        <dbReference type="Proteomes" id="UP001642540"/>
    </source>
</evidence>
<protein>
    <submittedName>
        <fullName evidence="1">Uncharacterized protein</fullName>
    </submittedName>
</protein>
<comment type="caution">
    <text evidence="1">The sequence shown here is derived from an EMBL/GenBank/DDBJ whole genome shotgun (WGS) entry which is preliminary data.</text>
</comment>
<gene>
    <name evidence="1" type="ORF">ODALV1_LOCUS18592</name>
</gene>